<name>A0ABQ4ZSD0_9ASTR</name>
<organism evidence="1 2">
    <name type="scientific">Tanacetum coccineum</name>
    <dbReference type="NCBI Taxonomy" id="301880"/>
    <lineage>
        <taxon>Eukaryota</taxon>
        <taxon>Viridiplantae</taxon>
        <taxon>Streptophyta</taxon>
        <taxon>Embryophyta</taxon>
        <taxon>Tracheophyta</taxon>
        <taxon>Spermatophyta</taxon>
        <taxon>Magnoliopsida</taxon>
        <taxon>eudicotyledons</taxon>
        <taxon>Gunneridae</taxon>
        <taxon>Pentapetalae</taxon>
        <taxon>asterids</taxon>
        <taxon>campanulids</taxon>
        <taxon>Asterales</taxon>
        <taxon>Asteraceae</taxon>
        <taxon>Asteroideae</taxon>
        <taxon>Anthemideae</taxon>
        <taxon>Anthemidinae</taxon>
        <taxon>Tanacetum</taxon>
    </lineage>
</organism>
<evidence type="ECO:0000313" key="2">
    <source>
        <dbReference type="Proteomes" id="UP001151760"/>
    </source>
</evidence>
<sequence length="420" mass="46123">MIVAKFVQNFLFGVPISGEGGAHVPIFLWNSIGPPLPLALSQPLDHLGWVTPLSHCGALATSADPAAVYPLINALTLSNISSTVLVRANLPSSGSFSLRPGFFSYGFALDLLQLASLSDLHKCDDVLLLDKLLSLFPVEQALPLVQDMPEDSLESSSDMSFVLELSEFSCSDSSYTSFLKVIFALACWSCSDLLSMKNDIGWGASTFHRKSSSNKAAETCIHGRNDGTKITQIDIDYAVGGNFRILSAKEAWETIEDCAQCDKHRLDWNLRILSAKEAWETIEDCAQFPSFDKSKPQPKPLANFLTLDVSLGDERGPQPPIKPHSPDSFKMKVVEPLTIHTPPSPHVASFHPKDIYCYYRPCIDDPKKHYSFKLGLLELSGSLGVDLSKLGMINDDSELESKEVSVLGKELSLFDRPNED</sequence>
<evidence type="ECO:0000313" key="1">
    <source>
        <dbReference type="EMBL" id="GJS93209.1"/>
    </source>
</evidence>
<reference evidence="1" key="2">
    <citation type="submission" date="2022-01" db="EMBL/GenBank/DDBJ databases">
        <authorList>
            <person name="Yamashiro T."/>
            <person name="Shiraishi A."/>
            <person name="Satake H."/>
            <person name="Nakayama K."/>
        </authorList>
    </citation>
    <scope>NUCLEOTIDE SEQUENCE</scope>
</reference>
<keyword evidence="2" id="KW-1185">Reference proteome</keyword>
<dbReference type="EMBL" id="BQNB010011641">
    <property type="protein sequence ID" value="GJS93209.1"/>
    <property type="molecule type" value="Genomic_DNA"/>
</dbReference>
<protein>
    <submittedName>
        <fullName evidence="1">Uncharacterized protein</fullName>
    </submittedName>
</protein>
<dbReference type="Proteomes" id="UP001151760">
    <property type="component" value="Unassembled WGS sequence"/>
</dbReference>
<accession>A0ABQ4ZSD0</accession>
<proteinExistence type="predicted"/>
<comment type="caution">
    <text evidence="1">The sequence shown here is derived from an EMBL/GenBank/DDBJ whole genome shotgun (WGS) entry which is preliminary data.</text>
</comment>
<reference evidence="1" key="1">
    <citation type="journal article" date="2022" name="Int. J. Mol. Sci.">
        <title>Draft Genome of Tanacetum Coccineum: Genomic Comparison of Closely Related Tanacetum-Family Plants.</title>
        <authorList>
            <person name="Yamashiro T."/>
            <person name="Shiraishi A."/>
            <person name="Nakayama K."/>
            <person name="Satake H."/>
        </authorList>
    </citation>
    <scope>NUCLEOTIDE SEQUENCE</scope>
</reference>
<gene>
    <name evidence="1" type="ORF">Tco_0800177</name>
</gene>